<dbReference type="InterPro" id="IPR007235">
    <property type="entry name" value="Glyco_trans_28_C"/>
</dbReference>
<dbReference type="EMBL" id="BSPQ01000001">
    <property type="protein sequence ID" value="GLS89025.1"/>
    <property type="molecule type" value="Genomic_DNA"/>
</dbReference>
<evidence type="ECO:0000313" key="2">
    <source>
        <dbReference type="EMBL" id="GLS89025.1"/>
    </source>
</evidence>
<gene>
    <name evidence="2" type="ORF">GCM10007916_00920</name>
</gene>
<protein>
    <recommendedName>
        <fullName evidence="1">Glycosyl transferase family 28 C-terminal domain-containing protein</fullName>
    </recommendedName>
</protein>
<dbReference type="RefSeq" id="WP_284202147.1">
    <property type="nucleotide sequence ID" value="NZ_BSPQ01000001.1"/>
</dbReference>
<name>A0ABQ6DVL8_9GAMM</name>
<dbReference type="Pfam" id="PF04101">
    <property type="entry name" value="Glyco_tran_28_C"/>
    <property type="match status" value="1"/>
</dbReference>
<dbReference type="PANTHER" id="PTHR47043:SF1">
    <property type="entry name" value="UDP-N-ACETYLGLUCOSAMINE TRANSFERASE SUBUNIT ALG13"/>
    <property type="match status" value="1"/>
</dbReference>
<comment type="caution">
    <text evidence="2">The sequence shown here is derived from an EMBL/GenBank/DDBJ whole genome shotgun (WGS) entry which is preliminary data.</text>
</comment>
<evidence type="ECO:0000259" key="1">
    <source>
        <dbReference type="Pfam" id="PF04101"/>
    </source>
</evidence>
<dbReference type="Proteomes" id="UP001157353">
    <property type="component" value="Unassembled WGS sequence"/>
</dbReference>
<evidence type="ECO:0000313" key="3">
    <source>
        <dbReference type="Proteomes" id="UP001157353"/>
    </source>
</evidence>
<feature type="domain" description="Glycosyl transferase family 28 C-terminal" evidence="1">
    <location>
        <begin position="3"/>
        <end position="126"/>
    </location>
</feature>
<dbReference type="InterPro" id="IPR052474">
    <property type="entry name" value="UDP-GlcNAc_transferase"/>
</dbReference>
<dbReference type="NCBIfam" id="NF041548">
    <property type="entry name" value="PssE"/>
    <property type="match status" value="1"/>
</dbReference>
<keyword evidence="3" id="KW-1185">Reference proteome</keyword>
<dbReference type="Gene3D" id="3.40.50.2000">
    <property type="entry name" value="Glycogen Phosphorylase B"/>
    <property type="match status" value="1"/>
</dbReference>
<reference evidence="3" key="1">
    <citation type="journal article" date="2019" name="Int. J. Syst. Evol. Microbiol.">
        <title>The Global Catalogue of Microorganisms (GCM) 10K type strain sequencing project: providing services to taxonomists for standard genome sequencing and annotation.</title>
        <authorList>
            <consortium name="The Broad Institute Genomics Platform"/>
            <consortium name="The Broad Institute Genome Sequencing Center for Infectious Disease"/>
            <person name="Wu L."/>
            <person name="Ma J."/>
        </authorList>
    </citation>
    <scope>NUCLEOTIDE SEQUENCE [LARGE SCALE GENOMIC DNA]</scope>
    <source>
        <strain evidence="3">NBRC 103166</strain>
    </source>
</reference>
<accession>A0ABQ6DVL8</accession>
<dbReference type="PANTHER" id="PTHR47043">
    <property type="entry name" value="UDP-N-ACETYLGLUCOSAMINE TRANSFERASE SUBUNIT ALG13"/>
    <property type="match status" value="1"/>
</dbReference>
<organism evidence="2 3">
    <name type="scientific">Psychromonas marina</name>
    <dbReference type="NCBI Taxonomy" id="88364"/>
    <lineage>
        <taxon>Bacteria</taxon>
        <taxon>Pseudomonadati</taxon>
        <taxon>Pseudomonadota</taxon>
        <taxon>Gammaproteobacteria</taxon>
        <taxon>Alteromonadales</taxon>
        <taxon>Psychromonadaceae</taxon>
        <taxon>Psychromonas</taxon>
    </lineage>
</organism>
<dbReference type="SUPFAM" id="SSF53756">
    <property type="entry name" value="UDP-Glycosyltransferase/glycogen phosphorylase"/>
    <property type="match status" value="1"/>
</dbReference>
<dbReference type="InterPro" id="IPR048097">
    <property type="entry name" value="Cps14G-like"/>
</dbReference>
<sequence>MKVFVTVGTTKFDAMIKALDELFAQKAFSHHEVLFQIADGVYVPKSNTYVTMLSTIEEAYREHDLVITHAGAGSIFRLLELRKKIIIIPNVDRIDTHQTDIAKYMGDNQHALICDDLSALGENISQSSTFKYIPYLKEGFFKADEIADFIIN</sequence>
<proteinExistence type="predicted"/>